<keyword evidence="2" id="KW-1185">Reference proteome</keyword>
<accession>A0ABT7QP41</accession>
<dbReference type="Gene3D" id="1.10.10.690">
    <property type="entry name" value="YidB-like"/>
    <property type="match status" value="1"/>
</dbReference>
<evidence type="ECO:0000313" key="1">
    <source>
        <dbReference type="EMBL" id="MDM5262833.1"/>
    </source>
</evidence>
<comment type="caution">
    <text evidence="1">The sequence shown here is derived from an EMBL/GenBank/DDBJ whole genome shotgun (WGS) entry which is preliminary data.</text>
</comment>
<name>A0ABT7QP41_9BACT</name>
<dbReference type="InterPro" id="IPR027405">
    <property type="entry name" value="YidB-like"/>
</dbReference>
<dbReference type="InterPro" id="IPR045372">
    <property type="entry name" value="YidB"/>
</dbReference>
<gene>
    <name evidence="1" type="ORF">PF327_01345</name>
</gene>
<proteinExistence type="predicted"/>
<dbReference type="Proteomes" id="UP001169066">
    <property type="component" value="Unassembled WGS sequence"/>
</dbReference>
<dbReference type="RefSeq" id="WP_289401001.1">
    <property type="nucleotide sequence ID" value="NZ_JAQIBC010000001.1"/>
</dbReference>
<protein>
    <submittedName>
        <fullName evidence="1">YidB family protein</fullName>
    </submittedName>
</protein>
<dbReference type="Pfam" id="PF20159">
    <property type="entry name" value="YidB"/>
    <property type="match status" value="1"/>
</dbReference>
<dbReference type="SUPFAM" id="SSF140804">
    <property type="entry name" value="YidB-like"/>
    <property type="match status" value="1"/>
</dbReference>
<evidence type="ECO:0000313" key="2">
    <source>
        <dbReference type="Proteomes" id="UP001169066"/>
    </source>
</evidence>
<dbReference type="EMBL" id="JAQIBC010000001">
    <property type="protein sequence ID" value="MDM5262833.1"/>
    <property type="molecule type" value="Genomic_DNA"/>
</dbReference>
<organism evidence="1 2">
    <name type="scientific">Sulfurovum xiamenensis</name>
    <dbReference type="NCBI Taxonomy" id="3019066"/>
    <lineage>
        <taxon>Bacteria</taxon>
        <taxon>Pseudomonadati</taxon>
        <taxon>Campylobacterota</taxon>
        <taxon>Epsilonproteobacteria</taxon>
        <taxon>Campylobacterales</taxon>
        <taxon>Sulfurovaceae</taxon>
        <taxon>Sulfurovum</taxon>
    </lineage>
</organism>
<reference evidence="1" key="1">
    <citation type="submission" date="2023-01" db="EMBL/GenBank/DDBJ databases">
        <title>Sulfurovum sp. XTW-4 genome assembly.</title>
        <authorList>
            <person name="Wang J."/>
        </authorList>
    </citation>
    <scope>NUCLEOTIDE SEQUENCE</scope>
    <source>
        <strain evidence="1">XTW-4</strain>
    </source>
</reference>
<sequence length="148" mass="15317">MELADLLKTAASMIQNNGDDTTAGLDENHIVNALNTLVGNGAGGLDLVKFVGGLSQNGLGEIVGSWLGNGENKAISMEQITTLLGAENVATFAYDLGLSKESSARALANVIPQVVDLATRGEGTIMDEMLANTGGSNGAMEMLSKMFR</sequence>